<name>A0ABV9QVP6_9GAMM</name>
<dbReference type="EMBL" id="JBHSHD010000008">
    <property type="protein sequence ID" value="MFC4821100.1"/>
    <property type="molecule type" value="Genomic_DNA"/>
</dbReference>
<evidence type="ECO:0000256" key="1">
    <source>
        <dbReference type="SAM" id="SignalP"/>
    </source>
</evidence>
<sequence length="253" mass="27314">MQRLFLAVALSLAGAGAARADIDIHNSDCGLHSDYSLTIGKADLRFQRDKGTPAEVVIADGSLRVDGRSVDVGAADRQRLIDIERGVRDAVPEVKAVAREAIAIALDAVTEVSAAFARDPQSARASAERLARAGHELDQRLADNDRFSEWNDGDIDRLAETIATTLASEIVGNVAGQAIAVAFSGDEKAAAELEARADGIEEKVERAVERRSKDLERRAEGLCPRLRTLARIESELDVRLADGRRLDLVRLDP</sequence>
<dbReference type="Pfam" id="PF11101">
    <property type="entry name" value="DUF2884"/>
    <property type="match status" value="1"/>
</dbReference>
<keyword evidence="3" id="KW-1185">Reference proteome</keyword>
<dbReference type="Proteomes" id="UP001595886">
    <property type="component" value="Unassembled WGS sequence"/>
</dbReference>
<dbReference type="RefSeq" id="WP_380021384.1">
    <property type="nucleotide sequence ID" value="NZ_JBHSHD010000008.1"/>
</dbReference>
<keyword evidence="1" id="KW-0732">Signal</keyword>
<comment type="caution">
    <text evidence="2">The sequence shown here is derived from an EMBL/GenBank/DDBJ whole genome shotgun (WGS) entry which is preliminary data.</text>
</comment>
<accession>A0ABV9QVP6</accession>
<reference evidence="3" key="1">
    <citation type="journal article" date="2019" name="Int. J. Syst. Evol. Microbiol.">
        <title>The Global Catalogue of Microorganisms (GCM) 10K type strain sequencing project: providing services to taxonomists for standard genome sequencing and annotation.</title>
        <authorList>
            <consortium name="The Broad Institute Genomics Platform"/>
            <consortium name="The Broad Institute Genome Sequencing Center for Infectious Disease"/>
            <person name="Wu L."/>
            <person name="Ma J."/>
        </authorList>
    </citation>
    <scope>NUCLEOTIDE SEQUENCE [LARGE SCALE GENOMIC DNA]</scope>
    <source>
        <strain evidence="3">CCUG 30340</strain>
    </source>
</reference>
<organism evidence="2 3">
    <name type="scientific">Dokdonella ginsengisoli</name>
    <dbReference type="NCBI Taxonomy" id="363846"/>
    <lineage>
        <taxon>Bacteria</taxon>
        <taxon>Pseudomonadati</taxon>
        <taxon>Pseudomonadota</taxon>
        <taxon>Gammaproteobacteria</taxon>
        <taxon>Lysobacterales</taxon>
        <taxon>Rhodanobacteraceae</taxon>
        <taxon>Dokdonella</taxon>
    </lineage>
</organism>
<evidence type="ECO:0000313" key="2">
    <source>
        <dbReference type="EMBL" id="MFC4821100.1"/>
    </source>
</evidence>
<dbReference type="InterPro" id="IPR021307">
    <property type="entry name" value="DUF2884"/>
</dbReference>
<feature type="signal peptide" evidence="1">
    <location>
        <begin position="1"/>
        <end position="20"/>
    </location>
</feature>
<protein>
    <submittedName>
        <fullName evidence="2">DUF2884 family protein</fullName>
    </submittedName>
</protein>
<gene>
    <name evidence="2" type="ORF">ACFO6Q_12245</name>
</gene>
<evidence type="ECO:0000313" key="3">
    <source>
        <dbReference type="Proteomes" id="UP001595886"/>
    </source>
</evidence>
<proteinExistence type="predicted"/>
<feature type="chain" id="PRO_5047225202" evidence="1">
    <location>
        <begin position="21"/>
        <end position="253"/>
    </location>
</feature>